<name>A0A6I6JTF7_9BACT</name>
<gene>
    <name evidence="1" type="ORF">GM418_04605</name>
</gene>
<organism evidence="1 2">
    <name type="scientific">Maribellus comscasis</name>
    <dbReference type="NCBI Taxonomy" id="2681766"/>
    <lineage>
        <taxon>Bacteria</taxon>
        <taxon>Pseudomonadati</taxon>
        <taxon>Bacteroidota</taxon>
        <taxon>Bacteroidia</taxon>
        <taxon>Marinilabiliales</taxon>
        <taxon>Prolixibacteraceae</taxon>
        <taxon>Maribellus</taxon>
    </lineage>
</organism>
<keyword evidence="2" id="KW-1185">Reference proteome</keyword>
<protein>
    <submittedName>
        <fullName evidence="1">Uncharacterized protein</fullName>
    </submittedName>
</protein>
<accession>A0A6I6JTF7</accession>
<dbReference type="KEGG" id="mcos:GM418_04605"/>
<evidence type="ECO:0000313" key="1">
    <source>
        <dbReference type="EMBL" id="QGY42963.1"/>
    </source>
</evidence>
<dbReference type="EMBL" id="CP046401">
    <property type="protein sequence ID" value="QGY42963.1"/>
    <property type="molecule type" value="Genomic_DNA"/>
</dbReference>
<dbReference type="Proteomes" id="UP000428260">
    <property type="component" value="Chromosome"/>
</dbReference>
<reference evidence="1 2" key="1">
    <citation type="submission" date="2019-11" db="EMBL/GenBank/DDBJ databases">
        <authorList>
            <person name="Zheng R.K."/>
            <person name="Sun C.M."/>
        </authorList>
    </citation>
    <scope>NUCLEOTIDE SEQUENCE [LARGE SCALE GENOMIC DNA]</scope>
    <source>
        <strain evidence="1 2">WC007</strain>
    </source>
</reference>
<dbReference type="RefSeq" id="WP_158863620.1">
    <property type="nucleotide sequence ID" value="NZ_CP046401.1"/>
</dbReference>
<dbReference type="AlphaFoldDB" id="A0A6I6JTF7"/>
<sequence>MKREIKIIKVVNCLLKKIFSNKEKTDFYHECEEVLKSTTVENETEVEEYLKNYQSTTRWQTV</sequence>
<evidence type="ECO:0000313" key="2">
    <source>
        <dbReference type="Proteomes" id="UP000428260"/>
    </source>
</evidence>
<proteinExistence type="predicted"/>